<dbReference type="Pfam" id="PF25963">
    <property type="entry name" value="Beta-barrel_AAEA"/>
    <property type="match status" value="1"/>
</dbReference>
<feature type="compositionally biased region" description="Basic and acidic residues" evidence="6">
    <location>
        <begin position="8"/>
        <end position="23"/>
    </location>
</feature>
<organism evidence="9 10">
    <name type="scientific">Legionella sainthelensi</name>
    <dbReference type="NCBI Taxonomy" id="28087"/>
    <lineage>
        <taxon>Bacteria</taxon>
        <taxon>Pseudomonadati</taxon>
        <taxon>Pseudomonadota</taxon>
        <taxon>Gammaproteobacteria</taxon>
        <taxon>Legionellales</taxon>
        <taxon>Legionellaceae</taxon>
        <taxon>Legionella</taxon>
    </lineage>
</organism>
<evidence type="ECO:0000256" key="1">
    <source>
        <dbReference type="ARBA" id="ARBA00004167"/>
    </source>
</evidence>
<accession>A0A0W0YUQ4</accession>
<proteinExistence type="predicted"/>
<dbReference type="PATRIC" id="fig|28087.4.peg.63"/>
<dbReference type="InterPro" id="IPR058634">
    <property type="entry name" value="AaeA-lik-b-barrel"/>
</dbReference>
<feature type="region of interest" description="Disordered" evidence="6">
    <location>
        <begin position="1"/>
        <end position="23"/>
    </location>
</feature>
<dbReference type="Proteomes" id="UP000054621">
    <property type="component" value="Unassembled WGS sequence"/>
</dbReference>
<name>A0A0W0YUQ4_9GAMM</name>
<dbReference type="eggNOG" id="COG1566">
    <property type="taxonomic scope" value="Bacteria"/>
</dbReference>
<dbReference type="SUPFAM" id="SSF111369">
    <property type="entry name" value="HlyD-like secretion proteins"/>
    <property type="match status" value="2"/>
</dbReference>
<feature type="coiled-coil region" evidence="5">
    <location>
        <begin position="194"/>
        <end position="238"/>
    </location>
</feature>
<evidence type="ECO:0000256" key="5">
    <source>
        <dbReference type="SAM" id="Coils"/>
    </source>
</evidence>
<sequence>MLITQSPKNDKLNNDHKDQDSSFEEKKNLNSFVFMKNYIQLRTKIKKKYTRLKRSVTLVNAIIFIGILTTFVYIFSYLFPFTDNAFIVNNVRPVAALTNGYITDLYVQNGDVVKKGQKLFTVFQKPYIYAVEQLTADLASAQAQLAVLKTTYERDLKLSENEQRNYIKLDQDDQKYRQGYRIKSVSLMTLQNSQQETQAAKDKWQAALKQLEIDKNQIEAQENEIKSIAARLKNAKVNLELTNVYAQGNGIIQNLFFTIGTPVNINQPLFSLVDTDNVYIQANFNETDLRDVRKGSKVLIFPRMYLSRKMFHGVVESDYWSANRQLVDNRTQLQNVINENQWILLPQRLPVIIRITDPDPHYPLRVGTSAYVYIKV</sequence>
<keyword evidence="5" id="KW-0175">Coiled coil</keyword>
<dbReference type="GO" id="GO:0016020">
    <property type="term" value="C:membrane"/>
    <property type="evidence" value="ECO:0007669"/>
    <property type="project" value="UniProtKB-SubCell"/>
</dbReference>
<keyword evidence="4 7" id="KW-0472">Membrane</keyword>
<dbReference type="EMBL" id="LNYV01000001">
    <property type="protein sequence ID" value="KTD60602.1"/>
    <property type="molecule type" value="Genomic_DNA"/>
</dbReference>
<keyword evidence="2 7" id="KW-0812">Transmembrane</keyword>
<dbReference type="InterPro" id="IPR050739">
    <property type="entry name" value="MFP"/>
</dbReference>
<evidence type="ECO:0000256" key="4">
    <source>
        <dbReference type="ARBA" id="ARBA00023136"/>
    </source>
</evidence>
<reference evidence="9 10" key="1">
    <citation type="submission" date="2015-11" db="EMBL/GenBank/DDBJ databases">
        <title>Genomic analysis of 38 Legionella species identifies large and diverse effector repertoires.</title>
        <authorList>
            <person name="Burstein D."/>
            <person name="Amaro F."/>
            <person name="Zusman T."/>
            <person name="Lifshitz Z."/>
            <person name="Cohen O."/>
            <person name="Gilbert J.A."/>
            <person name="Pupko T."/>
            <person name="Shuman H.A."/>
            <person name="Segal G."/>
        </authorList>
    </citation>
    <scope>NUCLEOTIDE SEQUENCE [LARGE SCALE GENOMIC DNA]</scope>
    <source>
        <strain evidence="9 10">Mt.St.Helens-4</strain>
    </source>
</reference>
<comment type="subcellular location">
    <subcellularLocation>
        <location evidence="1">Membrane</location>
        <topology evidence="1">Single-pass membrane protein</topology>
    </subcellularLocation>
</comment>
<evidence type="ECO:0000259" key="8">
    <source>
        <dbReference type="Pfam" id="PF25963"/>
    </source>
</evidence>
<dbReference type="Gene3D" id="2.40.50.100">
    <property type="match status" value="1"/>
</dbReference>
<dbReference type="AlphaFoldDB" id="A0A0W0YUQ4"/>
<dbReference type="PANTHER" id="PTHR30386">
    <property type="entry name" value="MEMBRANE FUSION SUBUNIT OF EMRAB-TOLC MULTIDRUG EFFLUX PUMP"/>
    <property type="match status" value="1"/>
</dbReference>
<dbReference type="STRING" id="28087.Lsai_0060"/>
<protein>
    <submittedName>
        <fullName evidence="9">Hemolysin D</fullName>
    </submittedName>
</protein>
<gene>
    <name evidence="9" type="ORF">Lsai_0060</name>
</gene>
<keyword evidence="3 7" id="KW-1133">Transmembrane helix</keyword>
<feature type="transmembrane region" description="Helical" evidence="7">
    <location>
        <begin position="56"/>
        <end position="79"/>
    </location>
</feature>
<evidence type="ECO:0000313" key="9">
    <source>
        <dbReference type="EMBL" id="KTD60602.1"/>
    </source>
</evidence>
<evidence type="ECO:0000256" key="3">
    <source>
        <dbReference type="ARBA" id="ARBA00022989"/>
    </source>
</evidence>
<evidence type="ECO:0000256" key="7">
    <source>
        <dbReference type="SAM" id="Phobius"/>
    </source>
</evidence>
<dbReference type="Gene3D" id="2.40.30.170">
    <property type="match status" value="1"/>
</dbReference>
<evidence type="ECO:0000256" key="2">
    <source>
        <dbReference type="ARBA" id="ARBA00022692"/>
    </source>
</evidence>
<evidence type="ECO:0000313" key="10">
    <source>
        <dbReference type="Proteomes" id="UP000054621"/>
    </source>
</evidence>
<evidence type="ECO:0000256" key="6">
    <source>
        <dbReference type="SAM" id="MobiDB-lite"/>
    </source>
</evidence>
<feature type="domain" description="p-hydroxybenzoic acid efflux pump subunit AaeA-like beta-barrel" evidence="8">
    <location>
        <begin position="278"/>
        <end position="374"/>
    </location>
</feature>
<comment type="caution">
    <text evidence="9">The sequence shown here is derived from an EMBL/GenBank/DDBJ whole genome shotgun (WGS) entry which is preliminary data.</text>
</comment>
<dbReference type="PANTHER" id="PTHR30386:SF26">
    <property type="entry name" value="TRANSPORT PROTEIN COMB"/>
    <property type="match status" value="1"/>
</dbReference>